<sequence>MPLLQKEKPLLYTIKITHLNELAGFLGRIYRTRLAFNLQN</sequence>
<name>E6Z0N5_BARSR</name>
<protein>
    <submittedName>
        <fullName evidence="1">Uncharacterized protein</fullName>
    </submittedName>
</protein>
<gene>
    <name evidence="1" type="ORF">B11C_90018</name>
</gene>
<dbReference type="EMBL" id="FN645514">
    <property type="protein sequence ID" value="CBI82673.1"/>
    <property type="molecule type" value="Genomic_DNA"/>
</dbReference>
<reference evidence="1" key="1">
    <citation type="journal article" date="2011" name="PLoS Genet.">
        <title>Parallel evolution of a type IV secretion system in radiating lineages of the host-restricted bacterial pathogen Bartonella.</title>
        <authorList>
            <person name="Engel P."/>
            <person name="Salzburger W."/>
            <person name="Liesch M."/>
            <person name="Chang C.C."/>
            <person name="Maruyama S."/>
            <person name="Lanz C."/>
            <person name="Calteau A."/>
            <person name="Lajus A."/>
            <person name="Medigue C."/>
            <person name="Schuster S.C."/>
            <person name="Dehio C."/>
        </authorList>
    </citation>
    <scope>NUCLEOTIDE SEQUENCE</scope>
    <source>
        <strain evidence="1">R1</strain>
    </source>
</reference>
<organism evidence="1">
    <name type="scientific">Bartonella schoenbuchensis (strain DSM 13525 / NCTC 13165 / R1)</name>
    <dbReference type="NCBI Taxonomy" id="687861"/>
    <lineage>
        <taxon>Bacteria</taxon>
        <taxon>Pseudomonadati</taxon>
        <taxon>Pseudomonadota</taxon>
        <taxon>Alphaproteobacteria</taxon>
        <taxon>Hyphomicrobiales</taxon>
        <taxon>Bartonellaceae</taxon>
        <taxon>Bartonella</taxon>
    </lineage>
</organism>
<evidence type="ECO:0000313" key="1">
    <source>
        <dbReference type="EMBL" id="CBI82673.1"/>
    </source>
</evidence>
<accession>E6Z0N5</accession>
<dbReference type="AlphaFoldDB" id="E6Z0N5"/>
<proteinExistence type="predicted"/>